<dbReference type="AlphaFoldDB" id="A0A382VHA2"/>
<proteinExistence type="predicted"/>
<gene>
    <name evidence="1" type="ORF">METZ01_LOCUS398711</name>
</gene>
<accession>A0A382VHA2</accession>
<sequence length="29" mass="3331">MVFSVLEIKVTRDKHETRETKTLKVTLGA</sequence>
<name>A0A382VHA2_9ZZZZ</name>
<protein>
    <submittedName>
        <fullName evidence="1">Uncharacterized protein</fullName>
    </submittedName>
</protein>
<reference evidence="1" key="1">
    <citation type="submission" date="2018-05" db="EMBL/GenBank/DDBJ databases">
        <authorList>
            <person name="Lanie J.A."/>
            <person name="Ng W.-L."/>
            <person name="Kazmierczak K.M."/>
            <person name="Andrzejewski T.M."/>
            <person name="Davidsen T.M."/>
            <person name="Wayne K.J."/>
            <person name="Tettelin H."/>
            <person name="Glass J.I."/>
            <person name="Rusch D."/>
            <person name="Podicherti R."/>
            <person name="Tsui H.-C.T."/>
            <person name="Winkler M.E."/>
        </authorList>
    </citation>
    <scope>NUCLEOTIDE SEQUENCE</scope>
</reference>
<dbReference type="EMBL" id="UINC01151954">
    <property type="protein sequence ID" value="SVD45857.1"/>
    <property type="molecule type" value="Genomic_DNA"/>
</dbReference>
<organism evidence="1">
    <name type="scientific">marine metagenome</name>
    <dbReference type="NCBI Taxonomy" id="408172"/>
    <lineage>
        <taxon>unclassified sequences</taxon>
        <taxon>metagenomes</taxon>
        <taxon>ecological metagenomes</taxon>
    </lineage>
</organism>
<evidence type="ECO:0000313" key="1">
    <source>
        <dbReference type="EMBL" id="SVD45857.1"/>
    </source>
</evidence>